<keyword evidence="12" id="KW-0902">Two-component regulatory system</keyword>
<keyword evidence="7 14" id="KW-0812">Transmembrane</keyword>
<dbReference type="CDD" id="cd00082">
    <property type="entry name" value="HisKA"/>
    <property type="match status" value="1"/>
</dbReference>
<name>A0ABS1J3I1_9FIRM</name>
<dbReference type="InterPro" id="IPR003661">
    <property type="entry name" value="HisK_dim/P_dom"/>
</dbReference>
<evidence type="ECO:0000256" key="8">
    <source>
        <dbReference type="ARBA" id="ARBA00022741"/>
    </source>
</evidence>
<evidence type="ECO:0000256" key="1">
    <source>
        <dbReference type="ARBA" id="ARBA00000085"/>
    </source>
</evidence>
<comment type="subcellular location">
    <subcellularLocation>
        <location evidence="2">Cell membrane</location>
        <topology evidence="2">Multi-pass membrane protein</topology>
    </subcellularLocation>
</comment>
<dbReference type="SMART" id="SM00387">
    <property type="entry name" value="HATPase_c"/>
    <property type="match status" value="1"/>
</dbReference>
<dbReference type="InterPro" id="IPR003660">
    <property type="entry name" value="HAMP_dom"/>
</dbReference>
<keyword evidence="13 14" id="KW-0472">Membrane</keyword>
<evidence type="ECO:0000256" key="3">
    <source>
        <dbReference type="ARBA" id="ARBA00012438"/>
    </source>
</evidence>
<evidence type="ECO:0000259" key="15">
    <source>
        <dbReference type="PROSITE" id="PS50109"/>
    </source>
</evidence>
<dbReference type="InterPro" id="IPR005467">
    <property type="entry name" value="His_kinase_dom"/>
</dbReference>
<dbReference type="RefSeq" id="WP_208430094.1">
    <property type="nucleotide sequence ID" value="NZ_JAEPRJ010000001.1"/>
</dbReference>
<feature type="domain" description="HAMP" evidence="16">
    <location>
        <begin position="191"/>
        <end position="245"/>
    </location>
</feature>
<evidence type="ECO:0000256" key="6">
    <source>
        <dbReference type="ARBA" id="ARBA00022679"/>
    </source>
</evidence>
<dbReference type="PRINTS" id="PR00344">
    <property type="entry name" value="BCTRLSENSOR"/>
</dbReference>
<dbReference type="EC" id="2.7.13.3" evidence="3"/>
<accession>A0ABS1J3I1</accession>
<organism evidence="17 18">
    <name type="scientific">Catonella massiliensis</name>
    <dbReference type="NCBI Taxonomy" id="2799636"/>
    <lineage>
        <taxon>Bacteria</taxon>
        <taxon>Bacillati</taxon>
        <taxon>Bacillota</taxon>
        <taxon>Clostridia</taxon>
        <taxon>Lachnospirales</taxon>
        <taxon>Lachnospiraceae</taxon>
        <taxon>Catonella</taxon>
    </lineage>
</organism>
<evidence type="ECO:0000256" key="10">
    <source>
        <dbReference type="ARBA" id="ARBA00022840"/>
    </source>
</evidence>
<keyword evidence="5" id="KW-0597">Phosphoprotein</keyword>
<evidence type="ECO:0000256" key="2">
    <source>
        <dbReference type="ARBA" id="ARBA00004651"/>
    </source>
</evidence>
<dbReference type="Gene3D" id="3.30.565.10">
    <property type="entry name" value="Histidine kinase-like ATPase, C-terminal domain"/>
    <property type="match status" value="1"/>
</dbReference>
<dbReference type="SMART" id="SM00388">
    <property type="entry name" value="HisKA"/>
    <property type="match status" value="1"/>
</dbReference>
<dbReference type="Proteomes" id="UP000604730">
    <property type="component" value="Unassembled WGS sequence"/>
</dbReference>
<evidence type="ECO:0000256" key="13">
    <source>
        <dbReference type="ARBA" id="ARBA00023136"/>
    </source>
</evidence>
<dbReference type="CDD" id="cd06225">
    <property type="entry name" value="HAMP"/>
    <property type="match status" value="1"/>
</dbReference>
<feature type="transmembrane region" description="Helical" evidence="14">
    <location>
        <begin position="170"/>
        <end position="190"/>
    </location>
</feature>
<evidence type="ECO:0000313" key="17">
    <source>
        <dbReference type="EMBL" id="MBK5898693.1"/>
    </source>
</evidence>
<evidence type="ECO:0000259" key="16">
    <source>
        <dbReference type="PROSITE" id="PS50885"/>
    </source>
</evidence>
<feature type="transmembrane region" description="Helical" evidence="14">
    <location>
        <begin position="6"/>
        <end position="24"/>
    </location>
</feature>
<dbReference type="SUPFAM" id="SSF55874">
    <property type="entry name" value="ATPase domain of HSP90 chaperone/DNA topoisomerase II/histidine kinase"/>
    <property type="match status" value="1"/>
</dbReference>
<evidence type="ECO:0000313" key="18">
    <source>
        <dbReference type="Proteomes" id="UP000604730"/>
    </source>
</evidence>
<protein>
    <recommendedName>
        <fullName evidence="3">histidine kinase</fullName>
        <ecNumber evidence="3">2.7.13.3</ecNumber>
    </recommendedName>
</protein>
<dbReference type="InterPro" id="IPR036890">
    <property type="entry name" value="HATPase_C_sf"/>
</dbReference>
<keyword evidence="8" id="KW-0547">Nucleotide-binding</keyword>
<reference evidence="17 18" key="1">
    <citation type="submission" date="2021-01" db="EMBL/GenBank/DDBJ databases">
        <title>Isolation and description of Catonella massiliensis sp. nov., a novel Catonella species, isolated from a stable periodontitis subject.</title>
        <authorList>
            <person name="Antezack A."/>
            <person name="Boxberger M."/>
            <person name="La Scola B."/>
            <person name="Monnet-Corti V."/>
        </authorList>
    </citation>
    <scope>NUCLEOTIDE SEQUENCE [LARGE SCALE GENOMIC DNA]</scope>
    <source>
        <strain evidence="17 18">Marseille-Q4567</strain>
    </source>
</reference>
<dbReference type="InterPro" id="IPR036097">
    <property type="entry name" value="HisK_dim/P_sf"/>
</dbReference>
<dbReference type="Pfam" id="PF00672">
    <property type="entry name" value="HAMP"/>
    <property type="match status" value="1"/>
</dbReference>
<dbReference type="InterPro" id="IPR003594">
    <property type="entry name" value="HATPase_dom"/>
</dbReference>
<dbReference type="Gene3D" id="6.10.340.10">
    <property type="match status" value="1"/>
</dbReference>
<dbReference type="Pfam" id="PF00512">
    <property type="entry name" value="HisKA"/>
    <property type="match status" value="1"/>
</dbReference>
<evidence type="ECO:0000256" key="5">
    <source>
        <dbReference type="ARBA" id="ARBA00022553"/>
    </source>
</evidence>
<feature type="domain" description="Histidine kinase" evidence="15">
    <location>
        <begin position="253"/>
        <end position="470"/>
    </location>
</feature>
<comment type="catalytic activity">
    <reaction evidence="1">
        <text>ATP + protein L-histidine = ADP + protein N-phospho-L-histidine.</text>
        <dbReference type="EC" id="2.7.13.3"/>
    </reaction>
</comment>
<gene>
    <name evidence="17" type="ORF">JJN12_13070</name>
</gene>
<comment type="caution">
    <text evidence="17">The sequence shown here is derived from an EMBL/GenBank/DDBJ whole genome shotgun (WGS) entry which is preliminary data.</text>
</comment>
<evidence type="ECO:0000256" key="14">
    <source>
        <dbReference type="SAM" id="Phobius"/>
    </source>
</evidence>
<dbReference type="GO" id="GO:0016301">
    <property type="term" value="F:kinase activity"/>
    <property type="evidence" value="ECO:0007669"/>
    <property type="project" value="UniProtKB-KW"/>
</dbReference>
<keyword evidence="9 17" id="KW-0418">Kinase</keyword>
<dbReference type="Pfam" id="PF02518">
    <property type="entry name" value="HATPase_c"/>
    <property type="match status" value="1"/>
</dbReference>
<keyword evidence="6" id="KW-0808">Transferase</keyword>
<proteinExistence type="predicted"/>
<keyword evidence="11 14" id="KW-1133">Transmembrane helix</keyword>
<dbReference type="CDD" id="cd00075">
    <property type="entry name" value="HATPase"/>
    <property type="match status" value="1"/>
</dbReference>
<evidence type="ECO:0000256" key="11">
    <source>
        <dbReference type="ARBA" id="ARBA00022989"/>
    </source>
</evidence>
<dbReference type="EMBL" id="JAEPRJ010000001">
    <property type="protein sequence ID" value="MBK5898693.1"/>
    <property type="molecule type" value="Genomic_DNA"/>
</dbReference>
<dbReference type="PROSITE" id="PS50109">
    <property type="entry name" value="HIS_KIN"/>
    <property type="match status" value="1"/>
</dbReference>
<keyword evidence="10" id="KW-0067">ATP-binding</keyword>
<evidence type="ECO:0000256" key="7">
    <source>
        <dbReference type="ARBA" id="ARBA00022692"/>
    </source>
</evidence>
<dbReference type="PROSITE" id="PS50885">
    <property type="entry name" value="HAMP"/>
    <property type="match status" value="1"/>
</dbReference>
<dbReference type="PANTHER" id="PTHR45528">
    <property type="entry name" value="SENSOR HISTIDINE KINASE CPXA"/>
    <property type="match status" value="1"/>
</dbReference>
<dbReference type="PANTHER" id="PTHR45528:SF1">
    <property type="entry name" value="SENSOR HISTIDINE KINASE CPXA"/>
    <property type="match status" value="1"/>
</dbReference>
<evidence type="ECO:0000256" key="9">
    <source>
        <dbReference type="ARBA" id="ARBA00022777"/>
    </source>
</evidence>
<dbReference type="Gene3D" id="1.10.287.130">
    <property type="match status" value="1"/>
</dbReference>
<keyword evidence="18" id="KW-1185">Reference proteome</keyword>
<evidence type="ECO:0000256" key="4">
    <source>
        <dbReference type="ARBA" id="ARBA00022475"/>
    </source>
</evidence>
<dbReference type="InterPro" id="IPR004358">
    <property type="entry name" value="Sig_transdc_His_kin-like_C"/>
</dbReference>
<evidence type="ECO:0000256" key="12">
    <source>
        <dbReference type="ARBA" id="ARBA00023012"/>
    </source>
</evidence>
<dbReference type="InterPro" id="IPR050398">
    <property type="entry name" value="HssS/ArlS-like"/>
</dbReference>
<sequence>MKANLFFKYLVCYLLIVISSLIILNTVGAGRIRNGIINDNIRSMKIEAETITSDYMKGYYSGNMSLFDVDNGLKTIDTFADARIMIINAVGEVVSDTRGTSFNDKNERRRLPAWLLEKDSYVGGNIKELSNKAIVAVISPIDIDFVLKGYVVLSMEVSELEKDASYSIDTLNICFLILGVVFLIALLFLYRISIIPLRAVIKAAREYARGNFDYVFATEENRHDEFRDLMDTIEYMAKELSLMEEYQRKFISNISHDFRSPLTSIKGFATAMMDGTIPPELYNKYLSTICFETDRLTKLTSGLIELNKFDSHQALLDIREFDLHSMIKQTVEAFEGKCRDKHISLNLIFEGDESLVMADKGKIEQVFYNLIDNAIKFSHNDSDINITTKSKGNKVIVSVKDYGIGIPKESLKKIWERFYKTDTSRGKDKKGSGLGLAIVKEIIQSHGEEIDVISTENAGTEFVFTISKAGV</sequence>
<dbReference type="SUPFAM" id="SSF47384">
    <property type="entry name" value="Homodimeric domain of signal transducing histidine kinase"/>
    <property type="match status" value="1"/>
</dbReference>
<dbReference type="SUPFAM" id="SSF158472">
    <property type="entry name" value="HAMP domain-like"/>
    <property type="match status" value="1"/>
</dbReference>
<keyword evidence="4" id="KW-1003">Cell membrane</keyword>